<dbReference type="PROSITE" id="PS51257">
    <property type="entry name" value="PROKAR_LIPOPROTEIN"/>
    <property type="match status" value="1"/>
</dbReference>
<reference evidence="2 3" key="1">
    <citation type="journal article" date="2014" name="Genome Announc.">
        <title>Genome Sequence of a Presumptive Mannheimia haemolytica Strain with an A1/A6-Cross-Reactive Serotype from a White-Tailed Deer (Odocoileus virginianus).</title>
        <authorList>
            <person name="Lawrence P.K."/>
            <person name="Bey R.F."/>
            <person name="Wiener B."/>
            <person name="Kittichotirat W."/>
            <person name="Bumgarner R.E."/>
        </authorList>
    </citation>
    <scope>NUCLEOTIDE SEQUENCE [LARGE SCALE GENOMIC DNA]</scope>
    <source>
        <strain evidence="2 3">PKL10</strain>
    </source>
</reference>
<dbReference type="EMBL" id="JANJ01000006">
    <property type="protein sequence ID" value="EXI61745.1"/>
    <property type="molecule type" value="Genomic_DNA"/>
</dbReference>
<sequence>MSYKLIKVTFVSGLLLTLSACSTLNQSSHNLPERKAEQEKLYENTKNYSALISMYRDELKLNQDPLTQFKLSKSYYHLGDSASSLIYLEPLRFSAHPFNQDIELLYIRNKIQLGQYQDAYLAATDLIQLAPRNSEAYNLRGISLAQMGKLADAELDINKARELFINDITAINNIAMLSILNTDYRNAVNLLLPQYLSGSKDPRLVHNLVFALVKSGDIDYALDIIRKENLNTSPEDLVNALKKTEKLPKVSMNK</sequence>
<evidence type="ECO:0000313" key="3">
    <source>
        <dbReference type="Proteomes" id="UP000054123"/>
    </source>
</evidence>
<dbReference type="AlphaFoldDB" id="A0A011NBG5"/>
<keyword evidence="1" id="KW-0732">Signal</keyword>
<dbReference type="PATRIC" id="fig|1450449.3.peg.1820"/>
<proteinExistence type="predicted"/>
<keyword evidence="3" id="KW-1185">Reference proteome</keyword>
<name>A0A011NBG5_9PAST</name>
<dbReference type="Proteomes" id="UP000054123">
    <property type="component" value="Unassembled WGS sequence"/>
</dbReference>
<feature type="chain" id="PRO_5001461078" evidence="1">
    <location>
        <begin position="21"/>
        <end position="254"/>
    </location>
</feature>
<protein>
    <submittedName>
        <fullName evidence="2">TadD</fullName>
    </submittedName>
</protein>
<dbReference type="RefSeq" id="WP_042803765.1">
    <property type="nucleotide sequence ID" value="NZ_AVSP01000005.1"/>
</dbReference>
<gene>
    <name evidence="2" type="ORF">AK33_09165</name>
</gene>
<dbReference type="SUPFAM" id="SSF48452">
    <property type="entry name" value="TPR-like"/>
    <property type="match status" value="1"/>
</dbReference>
<dbReference type="InterPro" id="IPR011990">
    <property type="entry name" value="TPR-like_helical_dom_sf"/>
</dbReference>
<feature type="signal peptide" evidence="1">
    <location>
        <begin position="1"/>
        <end position="20"/>
    </location>
</feature>
<evidence type="ECO:0000256" key="1">
    <source>
        <dbReference type="SAM" id="SignalP"/>
    </source>
</evidence>
<accession>A0A011NBG5</accession>
<comment type="caution">
    <text evidence="2">The sequence shown here is derived from an EMBL/GenBank/DDBJ whole genome shotgun (WGS) entry which is preliminary data.</text>
</comment>
<organism evidence="2 3">
    <name type="scientific">Mannheimia granulomatis</name>
    <dbReference type="NCBI Taxonomy" id="85402"/>
    <lineage>
        <taxon>Bacteria</taxon>
        <taxon>Pseudomonadati</taxon>
        <taxon>Pseudomonadota</taxon>
        <taxon>Gammaproteobacteria</taxon>
        <taxon>Pasteurellales</taxon>
        <taxon>Pasteurellaceae</taxon>
        <taxon>Mannheimia</taxon>
    </lineage>
</organism>
<evidence type="ECO:0000313" key="2">
    <source>
        <dbReference type="EMBL" id="EXI61745.1"/>
    </source>
</evidence>
<dbReference type="STRING" id="1122190.GCA_000621105_00883"/>
<dbReference type="Gene3D" id="1.25.40.10">
    <property type="entry name" value="Tetratricopeptide repeat domain"/>
    <property type="match status" value="1"/>
</dbReference>
<dbReference type="OrthoDB" id="6480168at2"/>